<evidence type="ECO:0000259" key="1">
    <source>
        <dbReference type="PROSITE" id="PS50805"/>
    </source>
</evidence>
<dbReference type="AlphaFoldDB" id="A0A8C3W686"/>
<dbReference type="InterPro" id="IPR001909">
    <property type="entry name" value="KRAB"/>
</dbReference>
<dbReference type="SMART" id="SM00349">
    <property type="entry name" value="KRAB"/>
    <property type="match status" value="1"/>
</dbReference>
<dbReference type="GO" id="GO:0006355">
    <property type="term" value="P:regulation of DNA-templated transcription"/>
    <property type="evidence" value="ECO:0007669"/>
    <property type="project" value="InterPro"/>
</dbReference>
<dbReference type="PANTHER" id="PTHR23232">
    <property type="entry name" value="KRAB DOMAIN C2H2 ZINC FINGER"/>
    <property type="match status" value="1"/>
</dbReference>
<dbReference type="Ensembl" id="ENSCWAT00000010206.1">
    <property type="protein sequence ID" value="ENSCWAP00000009401.1"/>
    <property type="gene ID" value="ENSCWAG00000007266.1"/>
</dbReference>
<accession>A0A8C3W686</accession>
<keyword evidence="3" id="KW-1185">Reference proteome</keyword>
<evidence type="ECO:0000313" key="3">
    <source>
        <dbReference type="Proteomes" id="UP000694540"/>
    </source>
</evidence>
<dbReference type="GeneTree" id="ENSGT00940000162380"/>
<dbReference type="Pfam" id="PF01352">
    <property type="entry name" value="KRAB"/>
    <property type="match status" value="1"/>
</dbReference>
<name>A0A8C3W686_9CETA</name>
<evidence type="ECO:0000313" key="2">
    <source>
        <dbReference type="Ensembl" id="ENSCWAP00000009401.1"/>
    </source>
</evidence>
<reference evidence="2" key="2">
    <citation type="submission" date="2025-09" db="UniProtKB">
        <authorList>
            <consortium name="Ensembl"/>
        </authorList>
    </citation>
    <scope>IDENTIFICATION</scope>
</reference>
<organism evidence="2 3">
    <name type="scientific">Catagonus wagneri</name>
    <name type="common">Chacoan peccary</name>
    <dbReference type="NCBI Taxonomy" id="51154"/>
    <lineage>
        <taxon>Eukaryota</taxon>
        <taxon>Metazoa</taxon>
        <taxon>Chordata</taxon>
        <taxon>Craniata</taxon>
        <taxon>Vertebrata</taxon>
        <taxon>Euteleostomi</taxon>
        <taxon>Mammalia</taxon>
        <taxon>Eutheria</taxon>
        <taxon>Laurasiatheria</taxon>
        <taxon>Artiodactyla</taxon>
        <taxon>Suina</taxon>
        <taxon>Tayassuidae</taxon>
        <taxon>Catagonus</taxon>
    </lineage>
</organism>
<sequence length="103" mass="11680">VLSKDSFCLPEEKIEQGQIVTECLRNCQDSVTLADVAVDFTREEWALLDPSQRKLYRDVILENYENLTTAEWEMLLKSKDSAIQHDILGGKPSFGMETATLAE</sequence>
<dbReference type="PROSITE" id="PS50805">
    <property type="entry name" value="KRAB"/>
    <property type="match status" value="1"/>
</dbReference>
<proteinExistence type="predicted"/>
<dbReference type="Gene3D" id="6.10.140.140">
    <property type="match status" value="1"/>
</dbReference>
<dbReference type="InterPro" id="IPR036051">
    <property type="entry name" value="KRAB_dom_sf"/>
</dbReference>
<dbReference type="Proteomes" id="UP000694540">
    <property type="component" value="Unplaced"/>
</dbReference>
<protein>
    <recommendedName>
        <fullName evidence="1">KRAB domain-containing protein</fullName>
    </recommendedName>
</protein>
<dbReference type="CDD" id="cd07765">
    <property type="entry name" value="KRAB_A-box"/>
    <property type="match status" value="1"/>
</dbReference>
<reference evidence="2" key="1">
    <citation type="submission" date="2025-08" db="UniProtKB">
        <authorList>
            <consortium name="Ensembl"/>
        </authorList>
    </citation>
    <scope>IDENTIFICATION</scope>
</reference>
<dbReference type="PANTHER" id="PTHR23232:SF157">
    <property type="entry name" value="ZINC FINGER PROTEIN 525"/>
    <property type="match status" value="1"/>
</dbReference>
<dbReference type="InterPro" id="IPR050169">
    <property type="entry name" value="Krueppel_C2H2_ZnF"/>
</dbReference>
<dbReference type="SUPFAM" id="SSF109640">
    <property type="entry name" value="KRAB domain (Kruppel-associated box)"/>
    <property type="match status" value="1"/>
</dbReference>
<feature type="domain" description="KRAB" evidence="1">
    <location>
        <begin position="31"/>
        <end position="103"/>
    </location>
</feature>